<organism evidence="1 2">
    <name type="scientific">Roseovarius tolerans</name>
    <dbReference type="NCBI Taxonomy" id="74031"/>
    <lineage>
        <taxon>Bacteria</taxon>
        <taxon>Pseudomonadati</taxon>
        <taxon>Pseudomonadota</taxon>
        <taxon>Alphaproteobacteria</taxon>
        <taxon>Rhodobacterales</taxon>
        <taxon>Roseobacteraceae</taxon>
        <taxon>Roseovarius</taxon>
    </lineage>
</organism>
<comment type="caution">
    <text evidence="1">The sequence shown here is derived from an EMBL/GenBank/DDBJ whole genome shotgun (WGS) entry which is preliminary data.</text>
</comment>
<evidence type="ECO:0000313" key="2">
    <source>
        <dbReference type="Proteomes" id="UP000037046"/>
    </source>
</evidence>
<accession>A0A0L6CRH5</accession>
<evidence type="ECO:0008006" key="3">
    <source>
        <dbReference type="Google" id="ProtNLM"/>
    </source>
</evidence>
<reference evidence="2" key="1">
    <citation type="submission" date="2015-07" db="EMBL/GenBank/DDBJ databases">
        <title>Draft Genome Sequence of Roseovarius tolerans EL-164, a producer of N-Acylated Alanine Methyl Esters (NAMEs).</title>
        <authorList>
            <person name="Voget S."/>
            <person name="Bruns H."/>
            <person name="Wagner-Doebler I."/>
            <person name="Schulz S."/>
            <person name="Daniel R."/>
        </authorList>
    </citation>
    <scope>NUCLEOTIDE SEQUENCE [LARGE SCALE GENOMIC DNA]</scope>
    <source>
        <strain evidence="2">EL-164</strain>
    </source>
</reference>
<dbReference type="EMBL" id="LGVV01000057">
    <property type="protein sequence ID" value="KNX40316.1"/>
    <property type="molecule type" value="Genomic_DNA"/>
</dbReference>
<dbReference type="Proteomes" id="UP000037046">
    <property type="component" value="Unassembled WGS sequence"/>
</dbReference>
<gene>
    <name evidence="1" type="ORF">ROTO_31240</name>
</gene>
<keyword evidence="2" id="KW-1185">Reference proteome</keyword>
<dbReference type="STRING" id="74031.SAMN04488077_11777"/>
<name>A0A0L6CRH5_9RHOB</name>
<dbReference type="PATRIC" id="fig|74031.6.peg.3192"/>
<proteinExistence type="predicted"/>
<dbReference type="AlphaFoldDB" id="A0A0L6CRH5"/>
<evidence type="ECO:0000313" key="1">
    <source>
        <dbReference type="EMBL" id="KNX40316.1"/>
    </source>
</evidence>
<sequence length="335" mass="36673">MTQEVVFICRRRLWRAGSKIMRCDQLADIGRRYLGDRYTFAVRALPNLETEAGAHAFAEGLSGRIVILLKGTGAILGEAGMEMLRGRTRGVGIDYVDARARDCFSPHADLHIAASRKGEAILNRLLARRGAGDGRAGVAHLTHHYDPRLVGRQMEDPGGLRAAYLGHPHNVYIPDLIAAHVTRIDAGGEGGIEAGFDRLCGFNLHYAIRPPDHAQTLARDLAKPFTKGFTAAAFGANVMVTRDTDDAEFYLGRDYPFLVEDHAPATIAEAFARAQGIYDTADWHVARDRMRHLRDLSAPAQVARELDVILSRLMVRDAVGLPKTKGAAPLSRPPV</sequence>
<protein>
    <recommendedName>
        <fullName evidence="3">Glycosyl transferases group 1</fullName>
    </recommendedName>
</protein>